<dbReference type="PIRSF" id="PIRSF003230">
    <property type="entry name" value="YbgC"/>
    <property type="match status" value="1"/>
</dbReference>
<comment type="similarity">
    <text evidence="1">Belongs to the 4-hydroxybenzoyl-CoA thioesterase family.</text>
</comment>
<gene>
    <name evidence="3" type="ORF">J2Z79_002333</name>
</gene>
<dbReference type="GO" id="GO:0016787">
    <property type="term" value="F:hydrolase activity"/>
    <property type="evidence" value="ECO:0007669"/>
    <property type="project" value="UniProtKB-KW"/>
</dbReference>
<dbReference type="CDD" id="cd00586">
    <property type="entry name" value="4HBT"/>
    <property type="match status" value="1"/>
</dbReference>
<evidence type="ECO:0000256" key="2">
    <source>
        <dbReference type="ARBA" id="ARBA00022801"/>
    </source>
</evidence>
<dbReference type="Pfam" id="PF13279">
    <property type="entry name" value="4HBT_2"/>
    <property type="match status" value="1"/>
</dbReference>
<reference evidence="3 4" key="1">
    <citation type="submission" date="2021-03" db="EMBL/GenBank/DDBJ databases">
        <title>Genomic Encyclopedia of Type Strains, Phase IV (KMG-IV): sequencing the most valuable type-strain genomes for metagenomic binning, comparative biology and taxonomic classification.</title>
        <authorList>
            <person name="Goeker M."/>
        </authorList>
    </citation>
    <scope>NUCLEOTIDE SEQUENCE [LARGE SCALE GENOMIC DNA]</scope>
    <source>
        <strain evidence="3 4">DSM 27138</strain>
    </source>
</reference>
<dbReference type="InterPro" id="IPR050563">
    <property type="entry name" value="4-hydroxybenzoyl-CoA_TE"/>
</dbReference>
<dbReference type="InterPro" id="IPR029069">
    <property type="entry name" value="HotDog_dom_sf"/>
</dbReference>
<dbReference type="EC" id="3.1.2.-" evidence="3"/>
<proteinExistence type="inferred from homology"/>
<organism evidence="3 4">
    <name type="scientific">Symbiobacterium terraclitae</name>
    <dbReference type="NCBI Taxonomy" id="557451"/>
    <lineage>
        <taxon>Bacteria</taxon>
        <taxon>Bacillati</taxon>
        <taxon>Bacillota</taxon>
        <taxon>Clostridia</taxon>
        <taxon>Eubacteriales</taxon>
        <taxon>Symbiobacteriaceae</taxon>
        <taxon>Symbiobacterium</taxon>
    </lineage>
</organism>
<dbReference type="Proteomes" id="UP001519289">
    <property type="component" value="Unassembled WGS sequence"/>
</dbReference>
<sequence length="140" mass="16197">MQVDTEIRVRFREVDSARVVHHSHFFDWFEVGRFDLVQKLFGVTPEDFQAHGIISPVIEAHCRYRSPARWGDRLIVRTRLQPSEVARFTFDYEVYRGSPEGELLATGYTTHVFVSPEGRLLVEVPPLLRERMAARQGVGV</sequence>
<evidence type="ECO:0000313" key="3">
    <source>
        <dbReference type="EMBL" id="MBP2018918.1"/>
    </source>
</evidence>
<protein>
    <submittedName>
        <fullName evidence="3">Acyl-CoA thioester hydrolase</fullName>
        <ecNumber evidence="3">3.1.2.-</ecNumber>
    </submittedName>
</protein>
<dbReference type="RefSeq" id="WP_209467042.1">
    <property type="nucleotide sequence ID" value="NZ_JAGGLG010000019.1"/>
</dbReference>
<accession>A0ABS4JTR2</accession>
<dbReference type="PANTHER" id="PTHR31793">
    <property type="entry name" value="4-HYDROXYBENZOYL-COA THIOESTERASE FAMILY MEMBER"/>
    <property type="match status" value="1"/>
</dbReference>
<keyword evidence="2 3" id="KW-0378">Hydrolase</keyword>
<dbReference type="InterPro" id="IPR006684">
    <property type="entry name" value="YbgC/YbaW"/>
</dbReference>
<comment type="caution">
    <text evidence="3">The sequence shown here is derived from an EMBL/GenBank/DDBJ whole genome shotgun (WGS) entry which is preliminary data.</text>
</comment>
<dbReference type="SUPFAM" id="SSF54637">
    <property type="entry name" value="Thioesterase/thiol ester dehydrase-isomerase"/>
    <property type="match status" value="1"/>
</dbReference>
<name>A0ABS4JTR2_9FIRM</name>
<dbReference type="Gene3D" id="3.10.129.10">
    <property type="entry name" value="Hotdog Thioesterase"/>
    <property type="match status" value="1"/>
</dbReference>
<keyword evidence="4" id="KW-1185">Reference proteome</keyword>
<evidence type="ECO:0000313" key="4">
    <source>
        <dbReference type="Proteomes" id="UP001519289"/>
    </source>
</evidence>
<dbReference type="EMBL" id="JAGGLG010000019">
    <property type="protein sequence ID" value="MBP2018918.1"/>
    <property type="molecule type" value="Genomic_DNA"/>
</dbReference>
<evidence type="ECO:0000256" key="1">
    <source>
        <dbReference type="ARBA" id="ARBA00005953"/>
    </source>
</evidence>
<dbReference type="PANTHER" id="PTHR31793:SF27">
    <property type="entry name" value="NOVEL THIOESTERASE SUPERFAMILY DOMAIN AND SAPOSIN A-TYPE DOMAIN CONTAINING PROTEIN (0610012H03RIK)"/>
    <property type="match status" value="1"/>
</dbReference>